<reference evidence="1 2" key="1">
    <citation type="submission" date="2018-11" db="EMBL/GenBank/DDBJ databases">
        <title>Schleiferia aggregans sp. nov., a moderately thermophilic heterotrophic bacterium isolated from microbial mats at a terrestrial hot spring.</title>
        <authorList>
            <person name="Iino T."/>
            <person name="Ohkuma M."/>
            <person name="Haruta S."/>
        </authorList>
    </citation>
    <scope>NUCLEOTIDE SEQUENCE [LARGE SCALE GENOMIC DNA]</scope>
    <source>
        <strain evidence="1 2">LA</strain>
    </source>
</reference>
<proteinExistence type="predicted"/>
<dbReference type="Proteomes" id="UP000286715">
    <property type="component" value="Unassembled WGS sequence"/>
</dbReference>
<comment type="caution">
    <text evidence="1">The sequence shown here is derived from an EMBL/GenBank/DDBJ whole genome shotgun (WGS) entry which is preliminary data.</text>
</comment>
<gene>
    <name evidence="1" type="ORF">JCM31826_15950</name>
</gene>
<evidence type="ECO:0000313" key="1">
    <source>
        <dbReference type="EMBL" id="GCD78113.1"/>
    </source>
</evidence>
<sequence>MKTIVSQRSVQFLNKSIAHQATVTNSALAMAVQQLSLGNFTPLENYLREKLLLIDDQEMRADVITNFFNKVENLINTLRHKAAMEHDIFEIENMEKASIYLPMLKKKFIR</sequence>
<accession>A0A401XM85</accession>
<name>A0A401XM85_9FLAO</name>
<organism evidence="1 2">
    <name type="scientific">Thermaurantimonas aggregans</name>
    <dbReference type="NCBI Taxonomy" id="2173829"/>
    <lineage>
        <taxon>Bacteria</taxon>
        <taxon>Pseudomonadati</taxon>
        <taxon>Bacteroidota</taxon>
        <taxon>Flavobacteriia</taxon>
        <taxon>Flavobacteriales</taxon>
        <taxon>Schleiferiaceae</taxon>
        <taxon>Thermaurantimonas</taxon>
    </lineage>
</organism>
<protein>
    <submittedName>
        <fullName evidence="1">Uncharacterized protein</fullName>
    </submittedName>
</protein>
<evidence type="ECO:0000313" key="2">
    <source>
        <dbReference type="Proteomes" id="UP000286715"/>
    </source>
</evidence>
<dbReference type="OrthoDB" id="9907855at2"/>
<dbReference type="EMBL" id="BHZE01000016">
    <property type="protein sequence ID" value="GCD78113.1"/>
    <property type="molecule type" value="Genomic_DNA"/>
</dbReference>
<dbReference type="AlphaFoldDB" id="A0A401XM85"/>
<dbReference type="RefSeq" id="WP_124398174.1">
    <property type="nucleotide sequence ID" value="NZ_BHZE01000016.1"/>
</dbReference>
<keyword evidence="2" id="KW-1185">Reference proteome</keyword>